<dbReference type="InterPro" id="IPR011055">
    <property type="entry name" value="Dup_hybrid_motif"/>
</dbReference>
<dbReference type="PATRIC" id="fig|186479.3.peg.4648"/>
<reference evidence="3 4" key="1">
    <citation type="submission" date="2015-09" db="EMBL/GenBank/DDBJ databases">
        <title>Draft genome sequence of Kouleothrix aurantiaca JCM 19913.</title>
        <authorList>
            <person name="Hemp J."/>
        </authorList>
    </citation>
    <scope>NUCLEOTIDE SEQUENCE [LARGE SCALE GENOMIC DNA]</scope>
    <source>
        <strain evidence="3 4">COM-B</strain>
    </source>
</reference>
<accession>A0A0P9F8V8</accession>
<dbReference type="InterPro" id="IPR016047">
    <property type="entry name" value="M23ase_b-sheet_dom"/>
</dbReference>
<proteinExistence type="predicted"/>
<dbReference type="PANTHER" id="PTHR21666:SF270">
    <property type="entry name" value="MUREIN HYDROLASE ACTIVATOR ENVC"/>
    <property type="match status" value="1"/>
</dbReference>
<evidence type="ECO:0000313" key="3">
    <source>
        <dbReference type="EMBL" id="KPV48858.1"/>
    </source>
</evidence>
<protein>
    <recommendedName>
        <fullName evidence="2">M23ase beta-sheet core domain-containing protein</fullName>
    </recommendedName>
</protein>
<dbReference type="InterPro" id="IPR050570">
    <property type="entry name" value="Cell_wall_metabolism_enzyme"/>
</dbReference>
<sequence>ATSAYYGVSPRILLALLEATGTLLSSPVPSDATVRQPFGAEGPDGFAAQIDWAGAELRAGYGPYQRPPTVRFTDGTTLTLTLQQAPEGVAVQRLLARGRSQAEWRAAFGRFSQAFQTYFNNELPEEAQPQPAATNGFLKRPWAAGTRVVHLAYFDHMYPTVDTGKRDNGAMVNYLGNGKVQYDGHDGHDFYFPDQPIGTYIYAAADGVAHASTHRGRGVWIEHANGYVTVYWHLDKFAKKFRGLVDTGKGVRVRAGDLIGSSGKTGFVVGTPHLHFEVRHNGKEVDPYGWYGPGADPCPQYAACEASTWLWDASLAGEFDLTPPGAAAPPDQTPPRELLSASPPADLLLLDHFDGAALPQL</sequence>
<dbReference type="Proteomes" id="UP000050509">
    <property type="component" value="Unassembled WGS sequence"/>
</dbReference>
<feature type="region of interest" description="Disordered" evidence="1">
    <location>
        <begin position="321"/>
        <end position="341"/>
    </location>
</feature>
<dbReference type="CDD" id="cd12797">
    <property type="entry name" value="M23_peptidase"/>
    <property type="match status" value="1"/>
</dbReference>
<evidence type="ECO:0000256" key="1">
    <source>
        <dbReference type="SAM" id="MobiDB-lite"/>
    </source>
</evidence>
<dbReference type="GO" id="GO:0004222">
    <property type="term" value="F:metalloendopeptidase activity"/>
    <property type="evidence" value="ECO:0007669"/>
    <property type="project" value="TreeGrafter"/>
</dbReference>
<dbReference type="EMBL" id="LJCR01002349">
    <property type="protein sequence ID" value="KPV48858.1"/>
    <property type="molecule type" value="Genomic_DNA"/>
</dbReference>
<dbReference type="PANTHER" id="PTHR21666">
    <property type="entry name" value="PEPTIDASE-RELATED"/>
    <property type="match status" value="1"/>
</dbReference>
<dbReference type="SUPFAM" id="SSF51261">
    <property type="entry name" value="Duplicated hybrid motif"/>
    <property type="match status" value="1"/>
</dbReference>
<feature type="domain" description="M23ase beta-sheet core" evidence="2">
    <location>
        <begin position="185"/>
        <end position="287"/>
    </location>
</feature>
<name>A0A0P9F8V8_9CHLR</name>
<organism evidence="3 4">
    <name type="scientific">Kouleothrix aurantiaca</name>
    <dbReference type="NCBI Taxonomy" id="186479"/>
    <lineage>
        <taxon>Bacteria</taxon>
        <taxon>Bacillati</taxon>
        <taxon>Chloroflexota</taxon>
        <taxon>Chloroflexia</taxon>
        <taxon>Chloroflexales</taxon>
        <taxon>Roseiflexineae</taxon>
        <taxon>Roseiflexaceae</taxon>
        <taxon>Kouleothrix</taxon>
    </lineage>
</organism>
<keyword evidence="4" id="KW-1185">Reference proteome</keyword>
<feature type="non-terminal residue" evidence="3">
    <location>
        <position position="361"/>
    </location>
</feature>
<comment type="caution">
    <text evidence="3">The sequence shown here is derived from an EMBL/GenBank/DDBJ whole genome shotgun (WGS) entry which is preliminary data.</text>
</comment>
<dbReference type="Gene3D" id="2.70.70.10">
    <property type="entry name" value="Glucose Permease (Domain IIA)"/>
    <property type="match status" value="1"/>
</dbReference>
<dbReference type="AlphaFoldDB" id="A0A0P9F8V8"/>
<dbReference type="Pfam" id="PF01551">
    <property type="entry name" value="Peptidase_M23"/>
    <property type="match status" value="1"/>
</dbReference>
<feature type="non-terminal residue" evidence="3">
    <location>
        <position position="1"/>
    </location>
</feature>
<evidence type="ECO:0000313" key="4">
    <source>
        <dbReference type="Proteomes" id="UP000050509"/>
    </source>
</evidence>
<gene>
    <name evidence="3" type="ORF">SE17_35805</name>
</gene>
<evidence type="ECO:0000259" key="2">
    <source>
        <dbReference type="Pfam" id="PF01551"/>
    </source>
</evidence>